<accession>A0A5C6M152</accession>
<organism evidence="2 3">
    <name type="scientific">Planctomyces bekefii</name>
    <dbReference type="NCBI Taxonomy" id="1653850"/>
    <lineage>
        <taxon>Bacteria</taxon>
        <taxon>Pseudomonadati</taxon>
        <taxon>Planctomycetota</taxon>
        <taxon>Planctomycetia</taxon>
        <taxon>Planctomycetales</taxon>
        <taxon>Planctomycetaceae</taxon>
        <taxon>Planctomyces</taxon>
    </lineage>
</organism>
<keyword evidence="3" id="KW-1185">Reference proteome</keyword>
<feature type="compositionally biased region" description="Basic and acidic residues" evidence="1">
    <location>
        <begin position="444"/>
        <end position="463"/>
    </location>
</feature>
<evidence type="ECO:0000313" key="2">
    <source>
        <dbReference type="EMBL" id="TWW08318.1"/>
    </source>
</evidence>
<reference evidence="2 3" key="2">
    <citation type="submission" date="2019-08" db="EMBL/GenBank/DDBJ databases">
        <authorList>
            <person name="Henke P."/>
        </authorList>
    </citation>
    <scope>NUCLEOTIDE SEQUENCE [LARGE SCALE GENOMIC DNA]</scope>
    <source>
        <strain evidence="2">Phe10_nw2017</strain>
    </source>
</reference>
<reference evidence="2 3" key="1">
    <citation type="submission" date="2019-08" db="EMBL/GenBank/DDBJ databases">
        <title>100 year-old enigma solved: identification of Planctomyces bekefii, the type genus and species of the phylum Planctomycetes.</title>
        <authorList>
            <person name="Svetlana D.N."/>
            <person name="Overmann J."/>
        </authorList>
    </citation>
    <scope>NUCLEOTIDE SEQUENCE [LARGE SCALE GENOMIC DNA]</scope>
    <source>
        <strain evidence="2">Phe10_nw2017</strain>
    </source>
</reference>
<proteinExistence type="predicted"/>
<gene>
    <name evidence="2" type="ORF">E3A20_25530</name>
</gene>
<feature type="compositionally biased region" description="Gly residues" evidence="1">
    <location>
        <begin position="432"/>
        <end position="442"/>
    </location>
</feature>
<dbReference type="AlphaFoldDB" id="A0A5C6M152"/>
<comment type="caution">
    <text evidence="2">The sequence shown here is derived from an EMBL/GenBank/DDBJ whole genome shotgun (WGS) entry which is preliminary data.</text>
</comment>
<dbReference type="Proteomes" id="UP000321083">
    <property type="component" value="Unassembled WGS sequence"/>
</dbReference>
<name>A0A5C6M152_9PLAN</name>
<evidence type="ECO:0000256" key="1">
    <source>
        <dbReference type="SAM" id="MobiDB-lite"/>
    </source>
</evidence>
<feature type="non-terminal residue" evidence="2">
    <location>
        <position position="1"/>
    </location>
</feature>
<feature type="non-terminal residue" evidence="2">
    <location>
        <position position="463"/>
    </location>
</feature>
<feature type="region of interest" description="Disordered" evidence="1">
    <location>
        <begin position="1"/>
        <end position="35"/>
    </location>
</feature>
<dbReference type="EMBL" id="SRHE01000729">
    <property type="protein sequence ID" value="TWW08318.1"/>
    <property type="molecule type" value="Genomic_DNA"/>
</dbReference>
<feature type="region of interest" description="Disordered" evidence="1">
    <location>
        <begin position="415"/>
        <end position="463"/>
    </location>
</feature>
<protein>
    <submittedName>
        <fullName evidence="2">Uncharacterized protein</fullName>
    </submittedName>
</protein>
<sequence length="463" mass="50030">CPAASNLCCPRGESDDQAQQSAAPAGPDESARWDKQDGVADISVDPNLDWLEFVDSGVARSHMSYRARGLEGQVGGAAVPQPPAPDVDYTYPDINNLFLAFRGKAIRDNGPSATPRFEEVKVLIPSFFRPQYMKSSLANGPVGSSIVTDADWIESFDGANRNTARFPARSFRPHPMHISGRLDDGTVVPRYVLAGEATALGLQGGFPFVPADNTNNSGNRPERGELGIWTGSHPDNYELDVDNDGDGTKEGIWMDLNFPIQETSDGVQYAILHSVTVYDLDSLIDLNVHGNLAGLNRLGDLTNAAGGLVLDGQLDNQFVSRSNLGLGPNEVNPLWARQRPLVTGHSSIPQFNAHFGRAPSNRLEQANMEWIWLLGGRGDFSGGNLNGIFAGRWGEADRVYNTYKSGGSFLLADLPRPGRSGNAQQSGNTGIRFGGSYNGNGRNGFDDNQDRLDGEADLSQRRI</sequence>
<evidence type="ECO:0000313" key="3">
    <source>
        <dbReference type="Proteomes" id="UP000321083"/>
    </source>
</evidence>